<evidence type="ECO:0000256" key="3">
    <source>
        <dbReference type="ARBA" id="ARBA00023002"/>
    </source>
</evidence>
<dbReference type="Gene3D" id="3.40.50.720">
    <property type="entry name" value="NAD(P)-binding Rossmann-like Domain"/>
    <property type="match status" value="1"/>
</dbReference>
<comment type="caution">
    <text evidence="4">The sequence shown here is derived from an EMBL/GenBank/DDBJ whole genome shotgun (WGS) entry which is preliminary data.</text>
</comment>
<evidence type="ECO:0000256" key="1">
    <source>
        <dbReference type="ARBA" id="ARBA00006484"/>
    </source>
</evidence>
<dbReference type="CDD" id="cd05233">
    <property type="entry name" value="SDR_c"/>
    <property type="match status" value="1"/>
</dbReference>
<dbReference type="PROSITE" id="PS00061">
    <property type="entry name" value="ADH_SHORT"/>
    <property type="match status" value="1"/>
</dbReference>
<dbReference type="OrthoDB" id="2898618at2759"/>
<dbReference type="FunFam" id="3.40.50.720:FF:000084">
    <property type="entry name" value="Short-chain dehydrogenase reductase"/>
    <property type="match status" value="1"/>
</dbReference>
<dbReference type="Proteomes" id="UP000754883">
    <property type="component" value="Unassembled WGS sequence"/>
</dbReference>
<organism evidence="4 5">
    <name type="scientific">Clonostachys byssicola</name>
    <dbReference type="NCBI Taxonomy" id="160290"/>
    <lineage>
        <taxon>Eukaryota</taxon>
        <taxon>Fungi</taxon>
        <taxon>Dikarya</taxon>
        <taxon>Ascomycota</taxon>
        <taxon>Pezizomycotina</taxon>
        <taxon>Sordariomycetes</taxon>
        <taxon>Hypocreomycetidae</taxon>
        <taxon>Hypocreales</taxon>
        <taxon>Bionectriaceae</taxon>
        <taxon>Clonostachys</taxon>
    </lineage>
</organism>
<dbReference type="AlphaFoldDB" id="A0A9N9U538"/>
<name>A0A9N9U538_9HYPO</name>
<dbReference type="EMBL" id="CABFNO020001297">
    <property type="protein sequence ID" value="CAG9977435.1"/>
    <property type="molecule type" value="Genomic_DNA"/>
</dbReference>
<evidence type="ECO:0000313" key="5">
    <source>
        <dbReference type="Proteomes" id="UP000754883"/>
    </source>
</evidence>
<protein>
    <submittedName>
        <fullName evidence="4">Uncharacterized protein</fullName>
    </submittedName>
</protein>
<reference evidence="4" key="1">
    <citation type="submission" date="2021-10" db="EMBL/GenBank/DDBJ databases">
        <authorList>
            <person name="Piombo E."/>
        </authorList>
    </citation>
    <scope>NUCLEOTIDE SEQUENCE</scope>
</reference>
<dbReference type="PRINTS" id="PR00081">
    <property type="entry name" value="GDHRDH"/>
</dbReference>
<evidence type="ECO:0000256" key="2">
    <source>
        <dbReference type="ARBA" id="ARBA00022857"/>
    </source>
</evidence>
<dbReference type="Pfam" id="PF13561">
    <property type="entry name" value="adh_short_C2"/>
    <property type="match status" value="1"/>
</dbReference>
<gene>
    <name evidence="4" type="ORF">CBYS24578_00018541</name>
</gene>
<dbReference type="InterPro" id="IPR036291">
    <property type="entry name" value="NAD(P)-bd_dom_sf"/>
</dbReference>
<comment type="similarity">
    <text evidence="1">Belongs to the short-chain dehydrogenases/reductases (SDR) family.</text>
</comment>
<dbReference type="PANTHER" id="PTHR43618">
    <property type="entry name" value="7-ALPHA-HYDROXYSTEROID DEHYDROGENASE"/>
    <property type="match status" value="1"/>
</dbReference>
<evidence type="ECO:0000313" key="4">
    <source>
        <dbReference type="EMBL" id="CAG9977435.1"/>
    </source>
</evidence>
<accession>A0A9N9U538</accession>
<dbReference type="PANTHER" id="PTHR43618:SF18">
    <property type="entry name" value="SHORT CHAIN DEHYDROGENASE_REDUCTASE FAMILY (AFU_ORTHOLOGUE AFUA_5G12480)"/>
    <property type="match status" value="1"/>
</dbReference>
<dbReference type="InterPro" id="IPR020904">
    <property type="entry name" value="Sc_DH/Rdtase_CS"/>
</dbReference>
<keyword evidence="5" id="KW-1185">Reference proteome</keyword>
<dbReference type="InterPro" id="IPR052178">
    <property type="entry name" value="Sec_Metab_Biosynth_SDR"/>
</dbReference>
<dbReference type="InterPro" id="IPR002347">
    <property type="entry name" value="SDR_fam"/>
</dbReference>
<keyword evidence="3" id="KW-0560">Oxidoreductase</keyword>
<sequence length="295" mass="31424">MGSEAEFSLAAADLFNVNGLVAVVTGGATGIGRMMVKALEQNGAKVYVVGIDKDAVEQMAKDEAKHGNIIPLQGDVTSKQDLERIVALITKETGYINLLCANAGIPGPTPIKITPASTLEDIQRDLWNSDEEQFDRIFQVHLRGVYLSFAAFLPLLSAGNAKGNVSQSSQMIITGSIGAFGRVPLAHFAYSASKAGVTHMAKQFATAFTRHNIRFNVIAPGLYPSEMTKEIVKATENLKRNPEAYASQVSPLGRHGNAQDIAGCILWLASKAGSWLSGMVVVTDGGKLSITPSTY</sequence>
<dbReference type="SUPFAM" id="SSF51735">
    <property type="entry name" value="NAD(P)-binding Rossmann-fold domains"/>
    <property type="match status" value="1"/>
</dbReference>
<dbReference type="GO" id="GO:0016491">
    <property type="term" value="F:oxidoreductase activity"/>
    <property type="evidence" value="ECO:0007669"/>
    <property type="project" value="UniProtKB-KW"/>
</dbReference>
<keyword evidence="2" id="KW-0521">NADP</keyword>
<proteinExistence type="inferred from homology"/>